<dbReference type="Proteomes" id="UP000050956">
    <property type="component" value="Unassembled WGS sequence"/>
</dbReference>
<dbReference type="InterPro" id="IPR013766">
    <property type="entry name" value="Thioredoxin_domain"/>
</dbReference>
<sequence>MTVKPGDILPDIALKTLNEGLQTHHASTLFAGQKVVLFGVPGAFTPTCSARHLPGFVEHLEQFTERGVQVFCIAVNDPFVMQAWGREQNVPASLQLVSDGNAELTRHWGLELDASASGMGTRCKRFAMYMENRQIKQVFIEEPGKFEVSSAEAMLAAIDAA</sequence>
<dbReference type="STRING" id="336566.ABB30_13230"/>
<dbReference type="GO" id="GO:0042744">
    <property type="term" value="P:hydrogen peroxide catabolic process"/>
    <property type="evidence" value="ECO:0007669"/>
    <property type="project" value="TreeGrafter"/>
</dbReference>
<evidence type="ECO:0000256" key="3">
    <source>
        <dbReference type="ARBA" id="ARBA00023002"/>
    </source>
</evidence>
<reference evidence="8 9" key="1">
    <citation type="submission" date="2015-05" db="EMBL/GenBank/DDBJ databases">
        <title>Genome sequencing and analysis of members of genus Stenotrophomonas.</title>
        <authorList>
            <person name="Patil P.P."/>
            <person name="Midha S."/>
            <person name="Patil P.B."/>
        </authorList>
    </citation>
    <scope>NUCLEOTIDE SEQUENCE [LARGE SCALE GENOMIC DNA]</scope>
    <source>
        <strain evidence="8 9">DSM 24757</strain>
    </source>
</reference>
<dbReference type="EMBL" id="LDJM01000036">
    <property type="protein sequence ID" value="KRG74939.1"/>
    <property type="molecule type" value="Genomic_DNA"/>
</dbReference>
<dbReference type="GO" id="GO:0034599">
    <property type="term" value="P:cellular response to oxidative stress"/>
    <property type="evidence" value="ECO:0007669"/>
    <property type="project" value="InterPro"/>
</dbReference>
<evidence type="ECO:0000256" key="4">
    <source>
        <dbReference type="ARBA" id="ARBA00023284"/>
    </source>
</evidence>
<dbReference type="GO" id="GO:0005737">
    <property type="term" value="C:cytoplasm"/>
    <property type="evidence" value="ECO:0007669"/>
    <property type="project" value="TreeGrafter"/>
</dbReference>
<comment type="catalytic activity">
    <reaction evidence="6">
        <text>a hydroperoxide + 2 glutathione = an alcohol + glutathione disulfide + H2O</text>
        <dbReference type="Rhea" id="RHEA:62632"/>
        <dbReference type="ChEBI" id="CHEBI:15377"/>
        <dbReference type="ChEBI" id="CHEBI:30879"/>
        <dbReference type="ChEBI" id="CHEBI:35924"/>
        <dbReference type="ChEBI" id="CHEBI:57925"/>
        <dbReference type="ChEBI" id="CHEBI:58297"/>
        <dbReference type="EC" id="1.11.1.27"/>
    </reaction>
</comment>
<dbReference type="CDD" id="cd03013">
    <property type="entry name" value="PRX5_like"/>
    <property type="match status" value="1"/>
</dbReference>
<dbReference type="OrthoDB" id="9800621at2"/>
<dbReference type="FunFam" id="3.40.30.10:FF:000020">
    <property type="entry name" value="Peroxiredoxin"/>
    <property type="match status" value="1"/>
</dbReference>
<dbReference type="RefSeq" id="WP_057638790.1">
    <property type="nucleotide sequence ID" value="NZ_LDJM01000036.1"/>
</dbReference>
<keyword evidence="2 6" id="KW-0049">Antioxidant</keyword>
<evidence type="ECO:0000256" key="5">
    <source>
        <dbReference type="PIRSR" id="PIRSR637944-1"/>
    </source>
</evidence>
<dbReference type="PANTHER" id="PTHR10430">
    <property type="entry name" value="PEROXIREDOXIN"/>
    <property type="match status" value="1"/>
</dbReference>
<feature type="active site" description="Cysteine sulfenic acid (-SOH) intermediate" evidence="5">
    <location>
        <position position="48"/>
    </location>
</feature>
<evidence type="ECO:0000256" key="6">
    <source>
        <dbReference type="RuleBase" id="RU366011"/>
    </source>
</evidence>
<dbReference type="PROSITE" id="PS51352">
    <property type="entry name" value="THIOREDOXIN_2"/>
    <property type="match status" value="1"/>
</dbReference>
<feature type="domain" description="Thioredoxin" evidence="7">
    <location>
        <begin position="3"/>
        <end position="161"/>
    </location>
</feature>
<evidence type="ECO:0000259" key="7">
    <source>
        <dbReference type="PROSITE" id="PS51352"/>
    </source>
</evidence>
<comment type="caution">
    <text evidence="8">The sequence shown here is derived from an EMBL/GenBank/DDBJ whole genome shotgun (WGS) entry which is preliminary data.</text>
</comment>
<evidence type="ECO:0000313" key="9">
    <source>
        <dbReference type="Proteomes" id="UP000050956"/>
    </source>
</evidence>
<evidence type="ECO:0000256" key="2">
    <source>
        <dbReference type="ARBA" id="ARBA00022862"/>
    </source>
</evidence>
<dbReference type="AlphaFoldDB" id="A0A0R0D0P5"/>
<dbReference type="InterPro" id="IPR037944">
    <property type="entry name" value="PRX5-like"/>
</dbReference>
<comment type="similarity">
    <text evidence="6">Belongs to the peroxiredoxin family. Prx5 subfamily.</text>
</comment>
<dbReference type="Pfam" id="PF08534">
    <property type="entry name" value="Redoxin"/>
    <property type="match status" value="1"/>
</dbReference>
<dbReference type="PANTHER" id="PTHR10430:SF16">
    <property type="entry name" value="PEROXIREDOXIN-5, MITOCHONDRIAL"/>
    <property type="match status" value="1"/>
</dbReference>
<keyword evidence="9" id="KW-1185">Reference proteome</keyword>
<accession>A0A0R0D0P5</accession>
<keyword evidence="4 6" id="KW-0676">Redox-active center</keyword>
<dbReference type="GO" id="GO:0045454">
    <property type="term" value="P:cell redox homeostasis"/>
    <property type="evidence" value="ECO:0007669"/>
    <property type="project" value="TreeGrafter"/>
</dbReference>
<keyword evidence="3 6" id="KW-0560">Oxidoreductase</keyword>
<dbReference type="SUPFAM" id="SSF52833">
    <property type="entry name" value="Thioredoxin-like"/>
    <property type="match status" value="1"/>
</dbReference>
<dbReference type="EC" id="1.11.1.27" evidence="6"/>
<keyword evidence="1 6" id="KW-0575">Peroxidase</keyword>
<evidence type="ECO:0000256" key="1">
    <source>
        <dbReference type="ARBA" id="ARBA00022559"/>
    </source>
</evidence>
<organism evidence="8 9">
    <name type="scientific">Stenotrophomonas ginsengisoli</name>
    <dbReference type="NCBI Taxonomy" id="336566"/>
    <lineage>
        <taxon>Bacteria</taxon>
        <taxon>Pseudomonadati</taxon>
        <taxon>Pseudomonadota</taxon>
        <taxon>Gammaproteobacteria</taxon>
        <taxon>Lysobacterales</taxon>
        <taxon>Lysobacteraceae</taxon>
        <taxon>Stenotrophomonas</taxon>
    </lineage>
</organism>
<protein>
    <recommendedName>
        <fullName evidence="6">Glutathione-dependent peroxiredoxin</fullName>
        <ecNumber evidence="6">1.11.1.27</ecNumber>
    </recommendedName>
</protein>
<proteinExistence type="inferred from homology"/>
<gene>
    <name evidence="8" type="ORF">ABB30_13230</name>
</gene>
<evidence type="ECO:0000313" key="8">
    <source>
        <dbReference type="EMBL" id="KRG74939.1"/>
    </source>
</evidence>
<dbReference type="GO" id="GO:0008379">
    <property type="term" value="F:thioredoxin peroxidase activity"/>
    <property type="evidence" value="ECO:0007669"/>
    <property type="project" value="InterPro"/>
</dbReference>
<dbReference type="InterPro" id="IPR013740">
    <property type="entry name" value="Redoxin"/>
</dbReference>
<comment type="function">
    <text evidence="6">Thiol-specific peroxidase that catalyzes the reduction of hydrogen peroxide and organic hydroperoxides to water and alcohols, respectively. Plays a role in cell protection against oxidative stress by detoxifying peroxides.</text>
</comment>
<dbReference type="PATRIC" id="fig|336566.3.peg.2154"/>
<dbReference type="InterPro" id="IPR036249">
    <property type="entry name" value="Thioredoxin-like_sf"/>
</dbReference>
<dbReference type="Gene3D" id="3.40.30.10">
    <property type="entry name" value="Glutaredoxin"/>
    <property type="match status" value="1"/>
</dbReference>
<name>A0A0R0D0P5_9GAMM</name>